<comment type="cofactor">
    <cofactor evidence="2">
        <name>Zn(2+)</name>
        <dbReference type="ChEBI" id="CHEBI:29105"/>
    </cofactor>
</comment>
<evidence type="ECO:0000313" key="22">
    <source>
        <dbReference type="EMBL" id="PVH16993.1"/>
    </source>
</evidence>
<feature type="domain" description="tRNase Z endonuclease" evidence="21">
    <location>
        <begin position="6"/>
        <end position="69"/>
    </location>
</feature>
<evidence type="ECO:0000256" key="17">
    <source>
        <dbReference type="ARBA" id="ARBA00023906"/>
    </source>
</evidence>
<dbReference type="InterPro" id="IPR027794">
    <property type="entry name" value="tRNase_Z_dom"/>
</dbReference>
<organism evidence="22 23">
    <name type="scientific">Candidozyma duobushaemuli</name>
    <dbReference type="NCBI Taxonomy" id="1231522"/>
    <lineage>
        <taxon>Eukaryota</taxon>
        <taxon>Fungi</taxon>
        <taxon>Dikarya</taxon>
        <taxon>Ascomycota</taxon>
        <taxon>Saccharomycotina</taxon>
        <taxon>Pichiomycetes</taxon>
        <taxon>Metschnikowiaceae</taxon>
        <taxon>Candidozyma</taxon>
    </lineage>
</organism>
<dbReference type="GO" id="GO:0046872">
    <property type="term" value="F:metal ion binding"/>
    <property type="evidence" value="ECO:0007669"/>
    <property type="project" value="UniProtKB-KW"/>
</dbReference>
<keyword evidence="13" id="KW-0862">Zinc</keyword>
<evidence type="ECO:0000256" key="13">
    <source>
        <dbReference type="ARBA" id="ARBA00022833"/>
    </source>
</evidence>
<dbReference type="InterPro" id="IPR047151">
    <property type="entry name" value="RNZ2-like"/>
</dbReference>
<keyword evidence="8" id="KW-0819">tRNA processing</keyword>
<evidence type="ECO:0000256" key="9">
    <source>
        <dbReference type="ARBA" id="ARBA00022722"/>
    </source>
</evidence>
<feature type="region of interest" description="Disordered" evidence="19">
    <location>
        <begin position="167"/>
        <end position="201"/>
    </location>
</feature>
<evidence type="ECO:0000256" key="4">
    <source>
        <dbReference type="ARBA" id="ARBA00004574"/>
    </source>
</evidence>
<evidence type="ECO:0000259" key="21">
    <source>
        <dbReference type="Pfam" id="PF13691"/>
    </source>
</evidence>
<dbReference type="SUPFAM" id="SSF56281">
    <property type="entry name" value="Metallo-hydrolase/oxidoreductase"/>
    <property type="match status" value="2"/>
</dbReference>
<dbReference type="VEuPathDB" id="FungiDB:CXQ87_004551"/>
<dbReference type="GeneID" id="37004550"/>
<keyword evidence="9" id="KW-0540">Nuclease</keyword>
<keyword evidence="15" id="KW-0539">Nucleus</keyword>
<dbReference type="RefSeq" id="XP_025337933.1">
    <property type="nucleotide sequence ID" value="XM_025482990.1"/>
</dbReference>
<dbReference type="Pfam" id="PF13691">
    <property type="entry name" value="Lactamase_B_4"/>
    <property type="match status" value="1"/>
</dbReference>
<keyword evidence="10" id="KW-0479">Metal-binding</keyword>
<keyword evidence="7" id="KW-0158">Chromosome</keyword>
<evidence type="ECO:0000313" key="23">
    <source>
        <dbReference type="Proteomes" id="UP000244406"/>
    </source>
</evidence>
<sequence length="1056" mass="120467">MFSFTTVCHKTSDTQHPLVMLHTREGSKFLFGKVPEGTQRTLNENSMRLGKLKSVFMTGNLQFWSEIGGLPGLFLTTSDATSRGLDVFTNSKSVLSYIVATWRYFVFRRGIELNISEPHDGQVIGDSTVMLFPVKIDSDLPKKSVSEEAVAVFQRQLSKITSLMFPKDTSKANSDDPDSYKSDPSETEAQTHVALPDPSQSLHLHNQPSLSYVIRFLPVRGKFNPKKAMELGVPRGVAFRELTQGQRVQSTDGSWVEPEQVLEVPYTFKKAVIIDIPNQHYLQNTINNEEWFRKSDSHGHEDIGLVYHFLGDDIDFTSEAYVNFIKKFPADCKHVISHKSVCDDSLVFTTSIVHHMKLKCFSNDNFCLPYHETKNGPNLPNSVGLKMLQNFNVSSTGIELDESKVANDTWATLYNKHIADSEIAADLESLLSKQIISLGPLENAQSLKDHVQVFTVGTGSALPAIHRNVLSNLVRIPYKTETGEIGFTSVILDGGENTLGTMLRMFSHNNGEQMQQILKELKLIYLSHLHADHHLGLVSVINAWFETNRDNDAKLFLILPWQFDHFLNEWYKLEKQFSSIDLSRLVYISNEDFHARRESEFQQADIADFEKAFDEGQLNVAIPRKKLGSLPEERIRELYDAVHLEKVETVRAIHCYWAYSVNMTFRLSENETFKLSFSGDTRPNPSFFKTGQGADLLIHEASLEDDLIEEALAKKHTTTTEAVRMAQLMRCPKVLLTHHSTRNSEKHTFIRSSQQYEQQCQMLDRYLGDVSENIVKYKVDPEFGFDDMDVCYAYDTMSVRYQAFGFQKPLFDSITALSPGEEGERQAKDRLKMMDKRQQKREKRLHYKKMKILPAWLLESVRDVINKQSTYTNPLAKKAFVVYTSEEDLNIKATPLLRILGFCKAHSDGRLTAILHDASHKVLVCFSRESLIKYENKHLERLTYMSINSILIIKEANLRFITITQLTQLFGSVPGLKLRPGLGILILEVTIVDSFTKQQLRVPTKDDDAVPFMYSDPEYLEICMEDLDISGLEASRRYLCGDMVSDEEELGPLKRW</sequence>
<dbReference type="GO" id="GO:0042781">
    <property type="term" value="F:3'-tRNA processing endoribonuclease activity"/>
    <property type="evidence" value="ECO:0007669"/>
    <property type="project" value="UniProtKB-EC"/>
</dbReference>
<evidence type="ECO:0000256" key="16">
    <source>
        <dbReference type="ARBA" id="ARBA00023777"/>
    </source>
</evidence>
<dbReference type="GO" id="GO:0042162">
    <property type="term" value="F:telomeric DNA binding"/>
    <property type="evidence" value="ECO:0007669"/>
    <property type="project" value="InterPro"/>
</dbReference>
<dbReference type="CDD" id="cd07718">
    <property type="entry name" value="RNaseZ_ELAC1_ELAC2-C-term-like_MBL-fold"/>
    <property type="match status" value="1"/>
</dbReference>
<evidence type="ECO:0000256" key="8">
    <source>
        <dbReference type="ARBA" id="ARBA00022694"/>
    </source>
</evidence>
<dbReference type="Proteomes" id="UP000244406">
    <property type="component" value="Unassembled WGS sequence"/>
</dbReference>
<keyword evidence="23" id="KW-1185">Reference proteome</keyword>
<evidence type="ECO:0000256" key="18">
    <source>
        <dbReference type="ARBA" id="ARBA00024878"/>
    </source>
</evidence>
<evidence type="ECO:0000256" key="5">
    <source>
        <dbReference type="ARBA" id="ARBA00007823"/>
    </source>
</evidence>
<evidence type="ECO:0000256" key="1">
    <source>
        <dbReference type="ARBA" id="ARBA00000402"/>
    </source>
</evidence>
<evidence type="ECO:0000256" key="7">
    <source>
        <dbReference type="ARBA" id="ARBA00022454"/>
    </source>
</evidence>
<dbReference type="PANTHER" id="PTHR12553:SF49">
    <property type="entry name" value="ZINC PHOSPHODIESTERASE ELAC PROTEIN 2"/>
    <property type="match status" value="1"/>
</dbReference>
<keyword evidence="11" id="KW-0255">Endonuclease</keyword>
<keyword evidence="14" id="KW-0779">Telomere</keyword>
<evidence type="ECO:0000256" key="19">
    <source>
        <dbReference type="SAM" id="MobiDB-lite"/>
    </source>
</evidence>
<comment type="subcellular location">
    <subcellularLocation>
        <location evidence="4">Chromosome</location>
        <location evidence="4">Telomere</location>
    </subcellularLocation>
    <subcellularLocation>
        <location evidence="3">Nucleus</location>
    </subcellularLocation>
</comment>
<reference evidence="22 23" key="1">
    <citation type="submission" date="2017-12" db="EMBL/GenBank/DDBJ databases">
        <title>Genome Sequence of the Amphotericin B-resistant Candida duobushaemulonii strain, B09383.</title>
        <authorList>
            <person name="Chow N.A."/>
            <person name="Gade L."/>
            <person name="Batra D."/>
            <person name="Rowe L.A."/>
            <person name="Loparev V.N."/>
            <person name="Litvintseva A.P."/>
        </authorList>
    </citation>
    <scope>NUCLEOTIDE SEQUENCE [LARGE SCALE GENOMIC DNA]</scope>
    <source>
        <strain evidence="22 23">B09383</strain>
    </source>
</reference>
<evidence type="ECO:0000256" key="10">
    <source>
        <dbReference type="ARBA" id="ARBA00022723"/>
    </source>
</evidence>
<evidence type="ECO:0000256" key="2">
    <source>
        <dbReference type="ARBA" id="ARBA00001947"/>
    </source>
</evidence>
<evidence type="ECO:0000256" key="15">
    <source>
        <dbReference type="ARBA" id="ARBA00023242"/>
    </source>
</evidence>
<comment type="function">
    <text evidence="18">Component of the telomerase complex involved in telomere replication. Stimulates RNA/DNA heteroduplex unwinding which favors the telomere replication by the telomerase.</text>
</comment>
<comment type="similarity">
    <text evidence="16">Belongs to the EST3 family.</text>
</comment>
<dbReference type="Gene3D" id="3.60.15.10">
    <property type="entry name" value="Ribonuclease Z/Hydroxyacylglutathione hydrolase-like"/>
    <property type="match status" value="2"/>
</dbReference>
<dbReference type="GO" id="GO:0005739">
    <property type="term" value="C:mitochondrion"/>
    <property type="evidence" value="ECO:0007669"/>
    <property type="project" value="TreeGrafter"/>
</dbReference>
<comment type="caution">
    <text evidence="22">The sequence shown here is derived from an EMBL/GenBank/DDBJ whole genome shotgun (WGS) entry which is preliminary data.</text>
</comment>
<dbReference type="InterPro" id="IPR019437">
    <property type="entry name" value="TPP1/Est3"/>
</dbReference>
<proteinExistence type="inferred from homology"/>
<protein>
    <recommendedName>
        <fullName evidence="17">Telomere replication protein EST3</fullName>
        <ecNumber evidence="6">3.1.26.11</ecNumber>
    </recommendedName>
</protein>
<accession>A0A2V1AIC8</accession>
<dbReference type="AlphaFoldDB" id="A0A2V1AIC8"/>
<dbReference type="GO" id="GO:0007004">
    <property type="term" value="P:telomere maintenance via telomerase"/>
    <property type="evidence" value="ECO:0007669"/>
    <property type="project" value="InterPro"/>
</dbReference>
<dbReference type="GO" id="GO:0000781">
    <property type="term" value="C:chromosome, telomeric region"/>
    <property type="evidence" value="ECO:0007669"/>
    <property type="project" value="UniProtKB-SubCell"/>
</dbReference>
<dbReference type="PANTHER" id="PTHR12553">
    <property type="entry name" value="ZINC PHOSPHODIESTERASE ELAC PROTEIN 2"/>
    <property type="match status" value="1"/>
</dbReference>
<dbReference type="GO" id="GO:1990180">
    <property type="term" value="P:mitochondrial tRNA 3'-end processing"/>
    <property type="evidence" value="ECO:0007669"/>
    <property type="project" value="TreeGrafter"/>
</dbReference>
<dbReference type="EC" id="3.1.26.11" evidence="6"/>
<comment type="similarity">
    <text evidence="5">Belongs to the RNase Z family.</text>
</comment>
<evidence type="ECO:0000256" key="12">
    <source>
        <dbReference type="ARBA" id="ARBA00022801"/>
    </source>
</evidence>
<evidence type="ECO:0000256" key="3">
    <source>
        <dbReference type="ARBA" id="ARBA00004123"/>
    </source>
</evidence>
<dbReference type="EMBL" id="PKFP01000006">
    <property type="protein sequence ID" value="PVH16993.1"/>
    <property type="molecule type" value="Genomic_DNA"/>
</dbReference>
<gene>
    <name evidence="22" type="ORF">CXQ87_004551</name>
</gene>
<evidence type="ECO:0000259" key="20">
    <source>
        <dbReference type="Pfam" id="PF10341"/>
    </source>
</evidence>
<dbReference type="GO" id="GO:0005697">
    <property type="term" value="C:telomerase holoenzyme complex"/>
    <property type="evidence" value="ECO:0007669"/>
    <property type="project" value="InterPro"/>
</dbReference>
<evidence type="ECO:0000256" key="14">
    <source>
        <dbReference type="ARBA" id="ARBA00022895"/>
    </source>
</evidence>
<evidence type="ECO:0000256" key="11">
    <source>
        <dbReference type="ARBA" id="ARBA00022759"/>
    </source>
</evidence>
<feature type="compositionally biased region" description="Basic and acidic residues" evidence="19">
    <location>
        <begin position="168"/>
        <end position="184"/>
    </location>
</feature>
<keyword evidence="12" id="KW-0378">Hydrolase</keyword>
<dbReference type="Pfam" id="PF10341">
    <property type="entry name" value="TPP1"/>
    <property type="match status" value="1"/>
</dbReference>
<evidence type="ECO:0000256" key="6">
    <source>
        <dbReference type="ARBA" id="ARBA00012477"/>
    </source>
</evidence>
<feature type="domain" description="Shelterin complex subunit TPP1/Est3" evidence="20">
    <location>
        <begin position="856"/>
        <end position="1001"/>
    </location>
</feature>
<comment type="catalytic activity">
    <reaction evidence="1">
        <text>Endonucleolytic cleavage of RNA, removing extra 3' nucleotides from tRNA precursor, generating 3' termini of tRNAs. A 3'-hydroxy group is left at the tRNA terminus and a 5'-phosphoryl group is left at the trailer molecule.</text>
        <dbReference type="EC" id="3.1.26.11"/>
    </reaction>
</comment>
<dbReference type="Gene3D" id="2.40.50.960">
    <property type="match status" value="1"/>
</dbReference>
<name>A0A2V1AIC8_9ASCO</name>
<dbReference type="InterPro" id="IPR036866">
    <property type="entry name" value="RibonucZ/Hydroxyglut_hydro"/>
</dbReference>